<dbReference type="Pfam" id="PF24864">
    <property type="entry name" value="DUF7730"/>
    <property type="match status" value="1"/>
</dbReference>
<protein>
    <recommendedName>
        <fullName evidence="1">DUF7730 domain-containing protein</fullName>
    </recommendedName>
</protein>
<evidence type="ECO:0000259" key="1">
    <source>
        <dbReference type="Pfam" id="PF24864"/>
    </source>
</evidence>
<name>A0A8H6FD25_9LECA</name>
<dbReference type="InterPro" id="IPR038883">
    <property type="entry name" value="AN11006-like"/>
</dbReference>
<dbReference type="InterPro" id="IPR056632">
    <property type="entry name" value="DUF7730"/>
</dbReference>
<dbReference type="GeneID" id="59328675"/>
<accession>A0A8H6FD25</accession>
<proteinExistence type="predicted"/>
<dbReference type="PANTHER" id="PTHR42085">
    <property type="entry name" value="F-BOX DOMAIN-CONTAINING PROTEIN"/>
    <property type="match status" value="1"/>
</dbReference>
<sequence length="361" mass="41087">MATMARSTPRCRIKGQLQSPLLRLPGEIRTKIYRYALVRDEPLDLWPHKWTKLDEEEEPSVGGLKTRHQESLEYVRKEMATGLLGTCRQVYNEAATFFWSDNHFKFSGRSGWQGMLRFYLTIGPQARARIQRVSVHAPIYMRWPVKDADNKDLNGRSKNFPHMHMVKVDSEGHLDRIAIQRVCALLTQDRALKEINFVIPDGFRNGDEGDFGGYDEDHDMEPDSPLRLQKIGALDWIKKTVVVEEGGYLATDEGPRQIMDQGWDLVCLPGSFIWEEGTTDKGGNTDYVKHEVTETRSWSSPYRVIDHLIGIKELFEDVQISVHANGGKHKGPVVKTERFLKGFGGCRFIGSEGVLLRVTGA</sequence>
<dbReference type="Proteomes" id="UP000593566">
    <property type="component" value="Unassembled WGS sequence"/>
</dbReference>
<evidence type="ECO:0000313" key="2">
    <source>
        <dbReference type="EMBL" id="KAF6223414.1"/>
    </source>
</evidence>
<feature type="domain" description="DUF7730" evidence="1">
    <location>
        <begin position="16"/>
        <end position="158"/>
    </location>
</feature>
<evidence type="ECO:0000313" key="3">
    <source>
        <dbReference type="Proteomes" id="UP000593566"/>
    </source>
</evidence>
<dbReference type="EMBL" id="JACCJB010000010">
    <property type="protein sequence ID" value="KAF6223414.1"/>
    <property type="molecule type" value="Genomic_DNA"/>
</dbReference>
<keyword evidence="3" id="KW-1185">Reference proteome</keyword>
<dbReference type="RefSeq" id="XP_037152631.1">
    <property type="nucleotide sequence ID" value="XM_037291196.1"/>
</dbReference>
<organism evidence="2 3">
    <name type="scientific">Letharia lupina</name>
    <dbReference type="NCBI Taxonomy" id="560253"/>
    <lineage>
        <taxon>Eukaryota</taxon>
        <taxon>Fungi</taxon>
        <taxon>Dikarya</taxon>
        <taxon>Ascomycota</taxon>
        <taxon>Pezizomycotina</taxon>
        <taxon>Lecanoromycetes</taxon>
        <taxon>OSLEUM clade</taxon>
        <taxon>Lecanoromycetidae</taxon>
        <taxon>Lecanorales</taxon>
        <taxon>Lecanorineae</taxon>
        <taxon>Parmeliaceae</taxon>
        <taxon>Letharia</taxon>
    </lineage>
</organism>
<reference evidence="2 3" key="1">
    <citation type="journal article" date="2020" name="Genomics">
        <title>Complete, high-quality genomes from long-read metagenomic sequencing of two wolf lichen thalli reveals enigmatic genome architecture.</title>
        <authorList>
            <person name="McKenzie S.K."/>
            <person name="Walston R.F."/>
            <person name="Allen J.L."/>
        </authorList>
    </citation>
    <scope>NUCLEOTIDE SEQUENCE [LARGE SCALE GENOMIC DNA]</scope>
    <source>
        <strain evidence="2">WasteWater1</strain>
    </source>
</reference>
<gene>
    <name evidence="2" type="ORF">HO133_000256</name>
</gene>
<comment type="caution">
    <text evidence="2">The sequence shown here is derived from an EMBL/GenBank/DDBJ whole genome shotgun (WGS) entry which is preliminary data.</text>
</comment>
<dbReference type="PANTHER" id="PTHR42085:SF1">
    <property type="entry name" value="F-BOX DOMAIN-CONTAINING PROTEIN"/>
    <property type="match status" value="1"/>
</dbReference>
<dbReference type="AlphaFoldDB" id="A0A8H6FD25"/>